<reference evidence="3" key="1">
    <citation type="submission" date="2016-10" db="EMBL/GenBank/DDBJ databases">
        <authorList>
            <person name="Varghese N."/>
        </authorList>
    </citation>
    <scope>NUCLEOTIDE SEQUENCE [LARGE SCALE GENOMIC DNA]</scope>
    <source>
        <strain evidence="3">CGMCC 1.12284</strain>
    </source>
</reference>
<protein>
    <submittedName>
        <fullName evidence="2">Uncharacterized protein</fullName>
    </submittedName>
</protein>
<proteinExistence type="predicted"/>
<keyword evidence="1" id="KW-0175">Coiled coil</keyword>
<feature type="coiled-coil region" evidence="1">
    <location>
        <begin position="3"/>
        <end position="30"/>
    </location>
</feature>
<sequence>MKRKVTEAELEQIELELLEIKRARATCEEE</sequence>
<evidence type="ECO:0000313" key="2">
    <source>
        <dbReference type="EMBL" id="SEV98281.1"/>
    </source>
</evidence>
<evidence type="ECO:0000313" key="3">
    <source>
        <dbReference type="Proteomes" id="UP000183275"/>
    </source>
</evidence>
<dbReference type="EMBL" id="FOIS01000002">
    <property type="protein sequence ID" value="SEV98281.1"/>
    <property type="molecule type" value="Genomic_DNA"/>
</dbReference>
<accession>A0A1I0NAI4</accession>
<evidence type="ECO:0000256" key="1">
    <source>
        <dbReference type="SAM" id="Coils"/>
    </source>
</evidence>
<organism evidence="2 3">
    <name type="scientific">Natrinema salifodinae</name>
    <dbReference type="NCBI Taxonomy" id="1202768"/>
    <lineage>
        <taxon>Archaea</taxon>
        <taxon>Methanobacteriati</taxon>
        <taxon>Methanobacteriota</taxon>
        <taxon>Stenosarchaea group</taxon>
        <taxon>Halobacteria</taxon>
        <taxon>Halobacteriales</taxon>
        <taxon>Natrialbaceae</taxon>
        <taxon>Natrinema</taxon>
    </lineage>
</organism>
<gene>
    <name evidence="2" type="ORF">SAMN05216285_1515</name>
</gene>
<keyword evidence="3" id="KW-1185">Reference proteome</keyword>
<dbReference type="AlphaFoldDB" id="A0A1I0NAI4"/>
<dbReference type="Proteomes" id="UP000183275">
    <property type="component" value="Unassembled WGS sequence"/>
</dbReference>
<name>A0A1I0NAI4_9EURY</name>